<dbReference type="Pfam" id="PF22249">
    <property type="entry name" value="ERMP1-TM"/>
    <property type="match status" value="1"/>
</dbReference>
<feature type="transmembrane region" description="Helical" evidence="1">
    <location>
        <begin position="47"/>
        <end position="69"/>
    </location>
</feature>
<keyword evidence="1" id="KW-0472">Membrane</keyword>
<dbReference type="Proteomes" id="UP001529510">
    <property type="component" value="Unassembled WGS sequence"/>
</dbReference>
<gene>
    <name evidence="3" type="ORF">M9458_007591</name>
</gene>
<dbReference type="AlphaFoldDB" id="A0ABD0RM80"/>
<evidence type="ECO:0000256" key="1">
    <source>
        <dbReference type="SAM" id="Phobius"/>
    </source>
</evidence>
<name>A0ABD0RM80_CIRMR</name>
<feature type="transmembrane region" description="Helical" evidence="1">
    <location>
        <begin position="18"/>
        <end position="35"/>
    </location>
</feature>
<evidence type="ECO:0000259" key="2">
    <source>
        <dbReference type="Pfam" id="PF22249"/>
    </source>
</evidence>
<evidence type="ECO:0000313" key="4">
    <source>
        <dbReference type="Proteomes" id="UP001529510"/>
    </source>
</evidence>
<feature type="non-terminal residue" evidence="3">
    <location>
        <position position="1"/>
    </location>
</feature>
<reference evidence="3 4" key="1">
    <citation type="submission" date="2024-05" db="EMBL/GenBank/DDBJ databases">
        <title>Genome sequencing and assembly of Indian major carp, Cirrhinus mrigala (Hamilton, 1822).</title>
        <authorList>
            <person name="Mohindra V."/>
            <person name="Chowdhury L.M."/>
            <person name="Lal K."/>
            <person name="Jena J.K."/>
        </authorList>
    </citation>
    <scope>NUCLEOTIDE SEQUENCE [LARGE SCALE GENOMIC DNA]</scope>
    <source>
        <strain evidence="3">CM1030</strain>
        <tissue evidence="3">Blood</tissue>
    </source>
</reference>
<protein>
    <recommendedName>
        <fullName evidence="2">Endoplasmic reticulum metallopeptidase 1/1-A TM domain-containing protein</fullName>
    </recommendedName>
</protein>
<evidence type="ECO:0000313" key="3">
    <source>
        <dbReference type="EMBL" id="KAL0199051.1"/>
    </source>
</evidence>
<feature type="non-terminal residue" evidence="3">
    <location>
        <position position="75"/>
    </location>
</feature>
<organism evidence="3 4">
    <name type="scientific">Cirrhinus mrigala</name>
    <name type="common">Mrigala</name>
    <dbReference type="NCBI Taxonomy" id="683832"/>
    <lineage>
        <taxon>Eukaryota</taxon>
        <taxon>Metazoa</taxon>
        <taxon>Chordata</taxon>
        <taxon>Craniata</taxon>
        <taxon>Vertebrata</taxon>
        <taxon>Euteleostomi</taxon>
        <taxon>Actinopterygii</taxon>
        <taxon>Neopterygii</taxon>
        <taxon>Teleostei</taxon>
        <taxon>Ostariophysi</taxon>
        <taxon>Cypriniformes</taxon>
        <taxon>Cyprinidae</taxon>
        <taxon>Labeoninae</taxon>
        <taxon>Labeonini</taxon>
        <taxon>Cirrhinus</taxon>
    </lineage>
</organism>
<proteinExistence type="predicted"/>
<keyword evidence="1" id="KW-1133">Transmembrane helix</keyword>
<sequence length="75" mass="8508">CVSARHVLCAAGRYMRDLVWFFSVLTVLFVAWLITLMGRSMFWYTHFYAAVCLYGSAAVGIILLIHTLAKISCCR</sequence>
<dbReference type="EMBL" id="JAMKFB020000003">
    <property type="protein sequence ID" value="KAL0199051.1"/>
    <property type="molecule type" value="Genomic_DNA"/>
</dbReference>
<dbReference type="InterPro" id="IPR053974">
    <property type="entry name" value="ERMP1_1-A_TM"/>
</dbReference>
<keyword evidence="4" id="KW-1185">Reference proteome</keyword>
<accession>A0ABD0RM80</accession>
<feature type="domain" description="Endoplasmic reticulum metallopeptidase 1/1-A TM" evidence="2">
    <location>
        <begin position="15"/>
        <end position="72"/>
    </location>
</feature>
<comment type="caution">
    <text evidence="3">The sequence shown here is derived from an EMBL/GenBank/DDBJ whole genome shotgun (WGS) entry which is preliminary data.</text>
</comment>
<keyword evidence="1" id="KW-0812">Transmembrane</keyword>